<keyword evidence="4" id="KW-1185">Reference proteome</keyword>
<comment type="similarity">
    <text evidence="1">Belongs to the peptidase M13 family.</text>
</comment>
<dbReference type="PANTHER" id="PTHR11733:SF133">
    <property type="entry name" value="PHOSPHATE-REGULATING NEUTRAL ENDOPEPTIDASE PHEX"/>
    <property type="match status" value="1"/>
</dbReference>
<proteinExistence type="inferred from homology"/>
<dbReference type="RefSeq" id="XP_022251670.1">
    <property type="nucleotide sequence ID" value="XM_022395962.1"/>
</dbReference>
<name>A0ABM1T714_LIMPO</name>
<dbReference type="Pfam" id="PF05649">
    <property type="entry name" value="Peptidase_M13_N"/>
    <property type="match status" value="1"/>
</dbReference>
<evidence type="ECO:0000313" key="5">
    <source>
        <dbReference type="RefSeq" id="XP_022251670.1"/>
    </source>
</evidence>
<dbReference type="PANTHER" id="PTHR11733">
    <property type="entry name" value="ZINC METALLOPROTEASE FAMILY M13 NEPRILYSIN-RELATED"/>
    <property type="match status" value="1"/>
</dbReference>
<keyword evidence="2" id="KW-0812">Transmembrane</keyword>
<dbReference type="Gene3D" id="3.40.390.10">
    <property type="entry name" value="Collagenase (Catalytic Domain)"/>
    <property type="match status" value="1"/>
</dbReference>
<keyword evidence="2" id="KW-0472">Membrane</keyword>
<organism evidence="4 5">
    <name type="scientific">Limulus polyphemus</name>
    <name type="common">Atlantic horseshoe crab</name>
    <dbReference type="NCBI Taxonomy" id="6850"/>
    <lineage>
        <taxon>Eukaryota</taxon>
        <taxon>Metazoa</taxon>
        <taxon>Ecdysozoa</taxon>
        <taxon>Arthropoda</taxon>
        <taxon>Chelicerata</taxon>
        <taxon>Merostomata</taxon>
        <taxon>Xiphosura</taxon>
        <taxon>Limulidae</taxon>
        <taxon>Limulus</taxon>
    </lineage>
</organism>
<keyword evidence="2" id="KW-1133">Transmembrane helix</keyword>
<dbReference type="SUPFAM" id="SSF55486">
    <property type="entry name" value="Metalloproteases ('zincins'), catalytic domain"/>
    <property type="match status" value="1"/>
</dbReference>
<reference evidence="5" key="1">
    <citation type="submission" date="2025-08" db="UniProtKB">
        <authorList>
            <consortium name="RefSeq"/>
        </authorList>
    </citation>
    <scope>IDENTIFICATION</scope>
    <source>
        <tissue evidence="5">Muscle</tissue>
    </source>
</reference>
<dbReference type="InterPro" id="IPR024079">
    <property type="entry name" value="MetalloPept_cat_dom_sf"/>
</dbReference>
<protein>
    <submittedName>
        <fullName evidence="5">Membrane metallo-endopeptidase-like 1</fullName>
    </submittedName>
</protein>
<dbReference type="InterPro" id="IPR000718">
    <property type="entry name" value="Peptidase_M13"/>
</dbReference>
<sequence length="198" mass="22810">MPVNVTQSQLTLTSTAETEKFRNPPWWNRRSRLERTLCGVTAVSLVMFLAMAVALAVVGFQYQRNVDDRVTVRLPSKADRLVEERQESNEKREICEKRGCVIAAANLLQNIDESINPCEDFYQFSCGGWIERQVIPDDKSALSVFSLLQDELDKKLREDVSTKMDGMNETNWTRNLEVRIAIHLVNRRCFHKDGWMNG</sequence>
<dbReference type="InterPro" id="IPR008753">
    <property type="entry name" value="Peptidase_M13_N"/>
</dbReference>
<gene>
    <name evidence="5" type="primary">LOC111087843</name>
</gene>
<feature type="domain" description="Peptidase M13 N-terminal" evidence="3">
    <location>
        <begin position="117"/>
        <end position="169"/>
    </location>
</feature>
<dbReference type="PROSITE" id="PS51885">
    <property type="entry name" value="NEPRILYSIN"/>
    <property type="match status" value="1"/>
</dbReference>
<evidence type="ECO:0000256" key="2">
    <source>
        <dbReference type="SAM" id="Phobius"/>
    </source>
</evidence>
<evidence type="ECO:0000259" key="3">
    <source>
        <dbReference type="Pfam" id="PF05649"/>
    </source>
</evidence>
<evidence type="ECO:0000313" key="4">
    <source>
        <dbReference type="Proteomes" id="UP000694941"/>
    </source>
</evidence>
<accession>A0ABM1T714</accession>
<evidence type="ECO:0000256" key="1">
    <source>
        <dbReference type="ARBA" id="ARBA00007357"/>
    </source>
</evidence>
<dbReference type="GeneID" id="111087843"/>
<dbReference type="Proteomes" id="UP000694941">
    <property type="component" value="Unplaced"/>
</dbReference>
<feature type="transmembrane region" description="Helical" evidence="2">
    <location>
        <begin position="37"/>
        <end position="60"/>
    </location>
</feature>